<proteinExistence type="predicted"/>
<evidence type="ECO:0000256" key="1">
    <source>
        <dbReference type="SAM" id="MobiDB-lite"/>
    </source>
</evidence>
<gene>
    <name evidence="2" type="ORF">D3878_02545</name>
</gene>
<dbReference type="RefSeq" id="WP_119784047.1">
    <property type="nucleotide sequence ID" value="NZ_QYUQ01000002.1"/>
</dbReference>
<keyword evidence="3" id="KW-1185">Reference proteome</keyword>
<feature type="compositionally biased region" description="Low complexity" evidence="1">
    <location>
        <begin position="19"/>
        <end position="34"/>
    </location>
</feature>
<evidence type="ECO:0000313" key="2">
    <source>
        <dbReference type="EMBL" id="RJG00592.1"/>
    </source>
</evidence>
<comment type="caution">
    <text evidence="2">The sequence shown here is derived from an EMBL/GenBank/DDBJ whole genome shotgun (WGS) entry which is preliminary data.</text>
</comment>
<protein>
    <submittedName>
        <fullName evidence="2">Uncharacterized protein</fullName>
    </submittedName>
</protein>
<sequence>MLSPNRFPSPCTLLGGTGTQPAAAPAGPAVAALLRQRNAGARRLVPGPSSENGTGTSRQRHALPGNRRRS</sequence>
<reference evidence="3" key="1">
    <citation type="submission" date="2018-09" db="EMBL/GenBank/DDBJ databases">
        <authorList>
            <person name="Zhu H."/>
        </authorList>
    </citation>
    <scope>NUCLEOTIDE SEQUENCE [LARGE SCALE GENOMIC DNA]</scope>
    <source>
        <strain evidence="3">K1S02-23</strain>
    </source>
</reference>
<dbReference type="AlphaFoldDB" id="A0A3A3G282"/>
<accession>A0A3A3G282</accession>
<dbReference type="Proteomes" id="UP000266327">
    <property type="component" value="Unassembled WGS sequence"/>
</dbReference>
<feature type="region of interest" description="Disordered" evidence="1">
    <location>
        <begin position="1"/>
        <end position="70"/>
    </location>
</feature>
<evidence type="ECO:0000313" key="3">
    <source>
        <dbReference type="Proteomes" id="UP000266327"/>
    </source>
</evidence>
<feature type="compositionally biased region" description="Basic residues" evidence="1">
    <location>
        <begin position="58"/>
        <end position="70"/>
    </location>
</feature>
<dbReference type="EMBL" id="QYUQ01000002">
    <property type="protein sequence ID" value="RJG00592.1"/>
    <property type="molecule type" value="Genomic_DNA"/>
</dbReference>
<name>A0A3A3G282_9BURK</name>
<organism evidence="2 3">
    <name type="scientific">Noviherbaspirillum sedimenti</name>
    <dbReference type="NCBI Taxonomy" id="2320865"/>
    <lineage>
        <taxon>Bacteria</taxon>
        <taxon>Pseudomonadati</taxon>
        <taxon>Pseudomonadota</taxon>
        <taxon>Betaproteobacteria</taxon>
        <taxon>Burkholderiales</taxon>
        <taxon>Oxalobacteraceae</taxon>
        <taxon>Noviherbaspirillum</taxon>
    </lineage>
</organism>